<evidence type="ECO:0000313" key="4">
    <source>
        <dbReference type="EMBL" id="KAG2598758.1"/>
    </source>
</evidence>
<dbReference type="Pfam" id="PF14543">
    <property type="entry name" value="TAXi_N"/>
    <property type="match status" value="1"/>
</dbReference>
<evidence type="ECO:0000313" key="5">
    <source>
        <dbReference type="Proteomes" id="UP000823388"/>
    </source>
</evidence>
<dbReference type="GO" id="GO:0006508">
    <property type="term" value="P:proteolysis"/>
    <property type="evidence" value="ECO:0007669"/>
    <property type="project" value="InterPro"/>
</dbReference>
<keyword evidence="5" id="KW-1185">Reference proteome</keyword>
<proteinExistence type="inferred from homology"/>
<dbReference type="PANTHER" id="PTHR13683:SF331">
    <property type="entry name" value="ASPARTIC PROTEINASE ASP1"/>
    <property type="match status" value="1"/>
</dbReference>
<dbReference type="InterPro" id="IPR032861">
    <property type="entry name" value="TAXi_N"/>
</dbReference>
<reference evidence="4" key="1">
    <citation type="submission" date="2020-05" db="EMBL/GenBank/DDBJ databases">
        <title>WGS assembly of Panicum virgatum.</title>
        <authorList>
            <person name="Lovell J.T."/>
            <person name="Jenkins J."/>
            <person name="Shu S."/>
            <person name="Juenger T.E."/>
            <person name="Schmutz J."/>
        </authorList>
    </citation>
    <scope>NUCLEOTIDE SEQUENCE</scope>
    <source>
        <strain evidence="4">AP13</strain>
    </source>
</reference>
<dbReference type="InterPro" id="IPR001461">
    <property type="entry name" value="Aspartic_peptidase_A1"/>
</dbReference>
<dbReference type="InterPro" id="IPR021109">
    <property type="entry name" value="Peptidase_aspartic_dom_sf"/>
</dbReference>
<dbReference type="InterPro" id="IPR033121">
    <property type="entry name" value="PEPTIDASE_A1"/>
</dbReference>
<protein>
    <recommendedName>
        <fullName evidence="3">Peptidase A1 domain-containing protein</fullName>
    </recommendedName>
</protein>
<dbReference type="AlphaFoldDB" id="A0A8T0SNV4"/>
<feature type="domain" description="Peptidase A1" evidence="3">
    <location>
        <begin position="40"/>
        <end position="176"/>
    </location>
</feature>
<name>A0A8T0SNV4_PANVG</name>
<evidence type="ECO:0000256" key="2">
    <source>
        <dbReference type="SAM" id="SignalP"/>
    </source>
</evidence>
<comment type="caution">
    <text evidence="4">The sequence shown here is derived from an EMBL/GenBank/DDBJ whole genome shotgun (WGS) entry which is preliminary data.</text>
</comment>
<dbReference type="GO" id="GO:0004190">
    <property type="term" value="F:aspartic-type endopeptidase activity"/>
    <property type="evidence" value="ECO:0007669"/>
    <property type="project" value="InterPro"/>
</dbReference>
<evidence type="ECO:0000259" key="3">
    <source>
        <dbReference type="PROSITE" id="PS51767"/>
    </source>
</evidence>
<dbReference type="Proteomes" id="UP000823388">
    <property type="component" value="Chromosome 5K"/>
</dbReference>
<dbReference type="SUPFAM" id="SSF50630">
    <property type="entry name" value="Acid proteases"/>
    <property type="match status" value="1"/>
</dbReference>
<accession>A0A8T0SNV4</accession>
<evidence type="ECO:0000256" key="1">
    <source>
        <dbReference type="ARBA" id="ARBA00007447"/>
    </source>
</evidence>
<keyword evidence="2" id="KW-0732">Signal</keyword>
<comment type="similarity">
    <text evidence="1">Belongs to the peptidase A1 family.</text>
</comment>
<dbReference type="PANTHER" id="PTHR13683">
    <property type="entry name" value="ASPARTYL PROTEASES"/>
    <property type="match status" value="1"/>
</dbReference>
<sequence>MASRTASISSVLLLLLVVPSSSSPVIKFDLHGNIYPGGYIYVSMQIGDRLYNLDVDTGSVLTWLQCHVPNCKGPCKTWPQQHPLYNLKLDKQVPSMDPLCVELLQHPGQPRHVCEYNIGYADGQSDGFLIRDKFTLPIARNAHHTILPSAVDTTSSLLNQVNCLWMGYLGLGGARR</sequence>
<organism evidence="4 5">
    <name type="scientific">Panicum virgatum</name>
    <name type="common">Blackwell switchgrass</name>
    <dbReference type="NCBI Taxonomy" id="38727"/>
    <lineage>
        <taxon>Eukaryota</taxon>
        <taxon>Viridiplantae</taxon>
        <taxon>Streptophyta</taxon>
        <taxon>Embryophyta</taxon>
        <taxon>Tracheophyta</taxon>
        <taxon>Spermatophyta</taxon>
        <taxon>Magnoliopsida</taxon>
        <taxon>Liliopsida</taxon>
        <taxon>Poales</taxon>
        <taxon>Poaceae</taxon>
        <taxon>PACMAD clade</taxon>
        <taxon>Panicoideae</taxon>
        <taxon>Panicodae</taxon>
        <taxon>Paniceae</taxon>
        <taxon>Panicinae</taxon>
        <taxon>Panicum</taxon>
        <taxon>Panicum sect. Hiantes</taxon>
    </lineage>
</organism>
<feature type="signal peptide" evidence="2">
    <location>
        <begin position="1"/>
        <end position="22"/>
    </location>
</feature>
<dbReference type="PROSITE" id="PS51767">
    <property type="entry name" value="PEPTIDASE_A1"/>
    <property type="match status" value="1"/>
</dbReference>
<dbReference type="Gene3D" id="2.40.70.10">
    <property type="entry name" value="Acid Proteases"/>
    <property type="match status" value="1"/>
</dbReference>
<gene>
    <name evidence="4" type="ORF">PVAP13_5KG398200</name>
</gene>
<dbReference type="EMBL" id="CM029045">
    <property type="protein sequence ID" value="KAG2598758.1"/>
    <property type="molecule type" value="Genomic_DNA"/>
</dbReference>
<feature type="chain" id="PRO_5035920092" description="Peptidase A1 domain-containing protein" evidence="2">
    <location>
        <begin position="23"/>
        <end position="176"/>
    </location>
</feature>